<keyword evidence="2" id="KW-1185">Reference proteome</keyword>
<sequence length="84" mass="9259">MVVLVVVVNLLQKAQPVITLLLLKLPNPVENASFCIHSNHTNSLVYQLTKGNYVASTSAPQYFVVSIFGGSEWGSLLHYLQSEK</sequence>
<dbReference type="EMBL" id="UZAD01000142">
    <property type="protein sequence ID" value="VDN82817.1"/>
    <property type="molecule type" value="Genomic_DNA"/>
</dbReference>
<gene>
    <name evidence="1" type="ORF">BPAG_LOCUS1631</name>
</gene>
<protein>
    <submittedName>
        <fullName evidence="3">Fibrinogen C-terminal domain-containing protein</fullName>
    </submittedName>
</protein>
<evidence type="ECO:0000313" key="3">
    <source>
        <dbReference type="WBParaSite" id="BPAG_0000165001-mRNA-1"/>
    </source>
</evidence>
<reference evidence="3" key="1">
    <citation type="submission" date="2017-02" db="UniProtKB">
        <authorList>
            <consortium name="WormBaseParasite"/>
        </authorList>
    </citation>
    <scope>IDENTIFICATION</scope>
</reference>
<organism evidence="3">
    <name type="scientific">Brugia pahangi</name>
    <name type="common">Filarial nematode worm</name>
    <dbReference type="NCBI Taxonomy" id="6280"/>
    <lineage>
        <taxon>Eukaryota</taxon>
        <taxon>Metazoa</taxon>
        <taxon>Ecdysozoa</taxon>
        <taxon>Nematoda</taxon>
        <taxon>Chromadorea</taxon>
        <taxon>Rhabditida</taxon>
        <taxon>Spirurina</taxon>
        <taxon>Spiruromorpha</taxon>
        <taxon>Filarioidea</taxon>
        <taxon>Onchocercidae</taxon>
        <taxon>Brugia</taxon>
    </lineage>
</organism>
<dbReference type="AlphaFoldDB" id="A0A0N4T0K2"/>
<evidence type="ECO:0000313" key="2">
    <source>
        <dbReference type="Proteomes" id="UP000278627"/>
    </source>
</evidence>
<evidence type="ECO:0000313" key="1">
    <source>
        <dbReference type="EMBL" id="VDN82817.1"/>
    </source>
</evidence>
<proteinExistence type="predicted"/>
<reference evidence="1 2" key="2">
    <citation type="submission" date="2018-11" db="EMBL/GenBank/DDBJ databases">
        <authorList>
            <consortium name="Pathogen Informatics"/>
        </authorList>
    </citation>
    <scope>NUCLEOTIDE SEQUENCE [LARGE SCALE GENOMIC DNA]</scope>
</reference>
<accession>A0A0N4T0K2</accession>
<dbReference type="Proteomes" id="UP000278627">
    <property type="component" value="Unassembled WGS sequence"/>
</dbReference>
<name>A0A0N4T0K2_BRUPA</name>
<dbReference type="WBParaSite" id="BPAG_0000165001-mRNA-1">
    <property type="protein sequence ID" value="BPAG_0000165001-mRNA-1"/>
    <property type="gene ID" value="BPAG_0000165001"/>
</dbReference>